<dbReference type="AlphaFoldDB" id="A0A834GTN5"/>
<evidence type="ECO:0000313" key="2">
    <source>
        <dbReference type="Proteomes" id="UP000626092"/>
    </source>
</evidence>
<protein>
    <submittedName>
        <fullName evidence="1">Uncharacterized protein</fullName>
    </submittedName>
</protein>
<accession>A0A834GTN5</accession>
<sequence length="269" mass="29897">MRRDEDNFYAVLLDSTIDNTVPSLHPENPEKEYPPVVDLDSHIHLEAARTALLMAGQRTTEPKTQKQKKMLKRQVLAPNRLCADLYGGGGVAKLIHQHALDFRLEDFFGIYFVGQNAQSRKCYLSCRPKQTPLFLDLPDKDDLKDELIVGGTGNLGVADRLKAKANAKRKSWAYTSPERTAPKLLGYIPSYNTTFVARTRSQAARTKRITEAGLSSMEPNALHPLGGHIREPIDRDTPTLFSEGSSQMPRTPLHLVDLEDTGTTAADAC</sequence>
<keyword evidence="2" id="KW-1185">Reference proteome</keyword>
<gene>
    <name evidence="1" type="ORF">RHSIM_Rhsim06G0088900</name>
</gene>
<reference evidence="1" key="1">
    <citation type="submission" date="2019-11" db="EMBL/GenBank/DDBJ databases">
        <authorList>
            <person name="Liu Y."/>
            <person name="Hou J."/>
            <person name="Li T.-Q."/>
            <person name="Guan C.-H."/>
            <person name="Wu X."/>
            <person name="Wu H.-Z."/>
            <person name="Ling F."/>
            <person name="Zhang R."/>
            <person name="Shi X.-G."/>
            <person name="Ren J.-P."/>
            <person name="Chen E.-F."/>
            <person name="Sun J.-M."/>
        </authorList>
    </citation>
    <scope>NUCLEOTIDE SEQUENCE</scope>
    <source>
        <strain evidence="1">Adult_tree_wgs_1</strain>
        <tissue evidence="1">Leaves</tissue>
    </source>
</reference>
<comment type="caution">
    <text evidence="1">The sequence shown here is derived from an EMBL/GenBank/DDBJ whole genome shotgun (WGS) entry which is preliminary data.</text>
</comment>
<dbReference type="EMBL" id="WJXA01000006">
    <property type="protein sequence ID" value="KAF7140781.1"/>
    <property type="molecule type" value="Genomic_DNA"/>
</dbReference>
<organism evidence="1 2">
    <name type="scientific">Rhododendron simsii</name>
    <name type="common">Sims's rhododendron</name>
    <dbReference type="NCBI Taxonomy" id="118357"/>
    <lineage>
        <taxon>Eukaryota</taxon>
        <taxon>Viridiplantae</taxon>
        <taxon>Streptophyta</taxon>
        <taxon>Embryophyta</taxon>
        <taxon>Tracheophyta</taxon>
        <taxon>Spermatophyta</taxon>
        <taxon>Magnoliopsida</taxon>
        <taxon>eudicotyledons</taxon>
        <taxon>Gunneridae</taxon>
        <taxon>Pentapetalae</taxon>
        <taxon>asterids</taxon>
        <taxon>Ericales</taxon>
        <taxon>Ericaceae</taxon>
        <taxon>Ericoideae</taxon>
        <taxon>Rhodoreae</taxon>
        <taxon>Rhododendron</taxon>
    </lineage>
</organism>
<evidence type="ECO:0000313" key="1">
    <source>
        <dbReference type="EMBL" id="KAF7140781.1"/>
    </source>
</evidence>
<dbReference type="Proteomes" id="UP000626092">
    <property type="component" value="Unassembled WGS sequence"/>
</dbReference>
<name>A0A834GTN5_RHOSS</name>
<proteinExistence type="predicted"/>